<feature type="transmembrane region" description="Helical" evidence="1">
    <location>
        <begin position="26"/>
        <end position="49"/>
    </location>
</feature>
<keyword evidence="1" id="KW-0472">Membrane</keyword>
<organism evidence="2 3">
    <name type="scientific">Petrolisthes cinctipes</name>
    <name type="common">Flat porcelain crab</name>
    <dbReference type="NCBI Taxonomy" id="88211"/>
    <lineage>
        <taxon>Eukaryota</taxon>
        <taxon>Metazoa</taxon>
        <taxon>Ecdysozoa</taxon>
        <taxon>Arthropoda</taxon>
        <taxon>Crustacea</taxon>
        <taxon>Multicrustacea</taxon>
        <taxon>Malacostraca</taxon>
        <taxon>Eumalacostraca</taxon>
        <taxon>Eucarida</taxon>
        <taxon>Decapoda</taxon>
        <taxon>Pleocyemata</taxon>
        <taxon>Anomura</taxon>
        <taxon>Galatheoidea</taxon>
        <taxon>Porcellanidae</taxon>
        <taxon>Petrolisthes</taxon>
    </lineage>
</organism>
<keyword evidence="3" id="KW-1185">Reference proteome</keyword>
<keyword evidence="1" id="KW-1133">Transmembrane helix</keyword>
<reference evidence="2" key="1">
    <citation type="submission" date="2023-10" db="EMBL/GenBank/DDBJ databases">
        <title>Genome assemblies of two species of porcelain crab, Petrolisthes cinctipes and Petrolisthes manimaculis (Anomura: Porcellanidae).</title>
        <authorList>
            <person name="Angst P."/>
        </authorList>
    </citation>
    <scope>NUCLEOTIDE SEQUENCE</scope>
    <source>
        <strain evidence="2">PB745_01</strain>
        <tissue evidence="2">Gill</tissue>
    </source>
</reference>
<sequence>MPAVSNISLAEINRIYNIKPEYHNYVPFYVIITFCTIIGIVLIMVNWICSCCHEHSKYWNDPDTGNRFASLIFVRKAKQRPLDALY</sequence>
<dbReference type="Proteomes" id="UP001286313">
    <property type="component" value="Unassembled WGS sequence"/>
</dbReference>
<proteinExistence type="predicted"/>
<dbReference type="EMBL" id="JAWQEG010008874">
    <property type="protein sequence ID" value="KAK3849511.1"/>
    <property type="molecule type" value="Genomic_DNA"/>
</dbReference>
<comment type="caution">
    <text evidence="2">The sequence shown here is derived from an EMBL/GenBank/DDBJ whole genome shotgun (WGS) entry which is preliminary data.</text>
</comment>
<accession>A0AAE1BFF2</accession>
<protein>
    <submittedName>
        <fullName evidence="2">Uncharacterized protein</fullName>
    </submittedName>
</protein>
<evidence type="ECO:0000313" key="2">
    <source>
        <dbReference type="EMBL" id="KAK3849511.1"/>
    </source>
</evidence>
<gene>
    <name evidence="2" type="ORF">Pcinc_043736</name>
</gene>
<dbReference type="AlphaFoldDB" id="A0AAE1BFF2"/>
<evidence type="ECO:0000313" key="3">
    <source>
        <dbReference type="Proteomes" id="UP001286313"/>
    </source>
</evidence>
<evidence type="ECO:0000256" key="1">
    <source>
        <dbReference type="SAM" id="Phobius"/>
    </source>
</evidence>
<name>A0AAE1BFF2_PETCI</name>
<keyword evidence="1" id="KW-0812">Transmembrane</keyword>